<evidence type="ECO:0000256" key="2">
    <source>
        <dbReference type="ARBA" id="ARBA00022490"/>
    </source>
</evidence>
<keyword evidence="7" id="KW-0862">Zinc</keyword>
<dbReference type="Gene3D" id="1.25.40.10">
    <property type="entry name" value="Tetratricopeptide repeat domain"/>
    <property type="match status" value="1"/>
</dbReference>
<dbReference type="Pfam" id="PF13181">
    <property type="entry name" value="TPR_8"/>
    <property type="match status" value="2"/>
</dbReference>
<name>A0A6B2LJE1_9EUKA</name>
<evidence type="ECO:0000256" key="5">
    <source>
        <dbReference type="ARBA" id="ARBA00022771"/>
    </source>
</evidence>
<dbReference type="Pfam" id="PF01753">
    <property type="entry name" value="zf-MYND"/>
    <property type="match status" value="1"/>
</dbReference>
<dbReference type="FunFam" id="1.25.40.10:FF:000020">
    <property type="entry name" value="Stress-induced phosphoprotein 1"/>
    <property type="match status" value="1"/>
</dbReference>
<dbReference type="PANTHER" id="PTHR22904">
    <property type="entry name" value="TPR REPEAT CONTAINING PROTEIN"/>
    <property type="match status" value="1"/>
</dbReference>
<comment type="subcellular location">
    <subcellularLocation>
        <location evidence="1">Cytoplasm</location>
    </subcellularLocation>
</comment>
<evidence type="ECO:0000313" key="12">
    <source>
        <dbReference type="EMBL" id="NDV37094.1"/>
    </source>
</evidence>
<protein>
    <recommendedName>
        <fullName evidence="11">MYND-type domain-containing protein</fullName>
    </recommendedName>
</protein>
<dbReference type="InterPro" id="IPR019734">
    <property type="entry name" value="TPR_rpt"/>
</dbReference>
<keyword evidence="2" id="KW-0963">Cytoplasm</keyword>
<feature type="repeat" description="TPR" evidence="9">
    <location>
        <begin position="66"/>
        <end position="99"/>
    </location>
</feature>
<dbReference type="PROSITE" id="PS50005">
    <property type="entry name" value="TPR"/>
    <property type="match status" value="1"/>
</dbReference>
<keyword evidence="3" id="KW-0479">Metal-binding</keyword>
<evidence type="ECO:0000256" key="8">
    <source>
        <dbReference type="PROSITE-ProRule" id="PRU00134"/>
    </source>
</evidence>
<feature type="compositionally biased region" description="Low complexity" evidence="10">
    <location>
        <begin position="119"/>
        <end position="150"/>
    </location>
</feature>
<feature type="region of interest" description="Disordered" evidence="10">
    <location>
        <begin position="112"/>
        <end position="150"/>
    </location>
</feature>
<dbReference type="PROSITE" id="PS50865">
    <property type="entry name" value="ZF_MYND_2"/>
    <property type="match status" value="1"/>
</dbReference>
<evidence type="ECO:0000256" key="6">
    <source>
        <dbReference type="ARBA" id="ARBA00022803"/>
    </source>
</evidence>
<evidence type="ECO:0000259" key="11">
    <source>
        <dbReference type="PROSITE" id="PS50865"/>
    </source>
</evidence>
<evidence type="ECO:0000256" key="7">
    <source>
        <dbReference type="ARBA" id="ARBA00022833"/>
    </source>
</evidence>
<evidence type="ECO:0000256" key="3">
    <source>
        <dbReference type="ARBA" id="ARBA00022723"/>
    </source>
</evidence>
<evidence type="ECO:0000256" key="4">
    <source>
        <dbReference type="ARBA" id="ARBA00022737"/>
    </source>
</evidence>
<proteinExistence type="predicted"/>
<dbReference type="PROSITE" id="PS01360">
    <property type="entry name" value="ZF_MYND_1"/>
    <property type="match status" value="1"/>
</dbReference>
<dbReference type="InterPro" id="IPR002893">
    <property type="entry name" value="Znf_MYND"/>
</dbReference>
<organism evidence="12">
    <name type="scientific">Arcella intermedia</name>
    <dbReference type="NCBI Taxonomy" id="1963864"/>
    <lineage>
        <taxon>Eukaryota</taxon>
        <taxon>Amoebozoa</taxon>
        <taxon>Tubulinea</taxon>
        <taxon>Elardia</taxon>
        <taxon>Arcellinida</taxon>
        <taxon>Sphaerothecina</taxon>
        <taxon>Arcellidae</taxon>
        <taxon>Arcella</taxon>
    </lineage>
</organism>
<dbReference type="Gene3D" id="6.10.140.2220">
    <property type="match status" value="1"/>
</dbReference>
<reference evidence="12" key="1">
    <citation type="journal article" date="2020" name="J. Eukaryot. Microbiol.">
        <title>De novo Sequencing, Assembly and Annotation of the Transcriptome for the Free-Living Testate Amoeba Arcella intermedia.</title>
        <authorList>
            <person name="Ribeiro G.M."/>
            <person name="Porfirio-Sousa A.L."/>
            <person name="Maurer-Alcala X.X."/>
            <person name="Katz L.A."/>
            <person name="Lahr D.J.G."/>
        </authorList>
    </citation>
    <scope>NUCLEOTIDE SEQUENCE</scope>
</reference>
<evidence type="ECO:0000256" key="9">
    <source>
        <dbReference type="PROSITE-ProRule" id="PRU00339"/>
    </source>
</evidence>
<keyword evidence="4" id="KW-0677">Repeat</keyword>
<feature type="domain" description="MYND-type" evidence="11">
    <location>
        <begin position="157"/>
        <end position="195"/>
    </location>
</feature>
<dbReference type="PANTHER" id="PTHR22904:SF523">
    <property type="entry name" value="STRESS-INDUCED-PHOSPHOPROTEIN 1"/>
    <property type="match status" value="1"/>
</dbReference>
<dbReference type="GO" id="GO:0005737">
    <property type="term" value="C:cytoplasm"/>
    <property type="evidence" value="ECO:0007669"/>
    <property type="project" value="UniProtKB-SubCell"/>
</dbReference>
<dbReference type="AlphaFoldDB" id="A0A6B2LJE1"/>
<dbReference type="SMART" id="SM00028">
    <property type="entry name" value="TPR"/>
    <property type="match status" value="3"/>
</dbReference>
<dbReference type="InterPro" id="IPR011990">
    <property type="entry name" value="TPR-like_helical_dom_sf"/>
</dbReference>
<sequence length="198" mass="21619">MKEKGNEQLKKGNFSKAVEFYSTAINIDEQNHILWSNRSLAYANQSLWSEALADANKTLFLAPNFAKGYLRKGVALAGLGKYEEAKVVLAKGSHLDPKNQEIKEAEQRVIYQSKLSPETKPTTSPKPAAAPATATKASPAPAAKPATASPPQLGNTCSFCNKQGVKLSLCSICKSVQYCNKDCQRSHWPKHKPNCKKV</sequence>
<evidence type="ECO:0000256" key="10">
    <source>
        <dbReference type="SAM" id="MobiDB-lite"/>
    </source>
</evidence>
<accession>A0A6B2LJE1</accession>
<evidence type="ECO:0000256" key="1">
    <source>
        <dbReference type="ARBA" id="ARBA00004496"/>
    </source>
</evidence>
<dbReference type="GO" id="GO:0008270">
    <property type="term" value="F:zinc ion binding"/>
    <property type="evidence" value="ECO:0007669"/>
    <property type="project" value="UniProtKB-KW"/>
</dbReference>
<dbReference type="SUPFAM" id="SSF144232">
    <property type="entry name" value="HIT/MYND zinc finger-like"/>
    <property type="match status" value="1"/>
</dbReference>
<keyword evidence="6 9" id="KW-0802">TPR repeat</keyword>
<dbReference type="SUPFAM" id="SSF48452">
    <property type="entry name" value="TPR-like"/>
    <property type="match status" value="1"/>
</dbReference>
<keyword evidence="5 8" id="KW-0863">Zinc-finger</keyword>
<dbReference type="GO" id="GO:0051879">
    <property type="term" value="F:Hsp90 protein binding"/>
    <property type="evidence" value="ECO:0007669"/>
    <property type="project" value="TreeGrafter"/>
</dbReference>
<dbReference type="EMBL" id="GIBP01008125">
    <property type="protein sequence ID" value="NDV37094.1"/>
    <property type="molecule type" value="Transcribed_RNA"/>
</dbReference>